<organism evidence="6">
    <name type="scientific">Xenopus tropicalis</name>
    <name type="common">Western clawed frog</name>
    <name type="synonym">Silurana tropicalis</name>
    <dbReference type="NCBI Taxonomy" id="8364"/>
    <lineage>
        <taxon>Eukaryota</taxon>
        <taxon>Metazoa</taxon>
        <taxon>Chordata</taxon>
        <taxon>Craniata</taxon>
        <taxon>Vertebrata</taxon>
        <taxon>Euteleostomi</taxon>
        <taxon>Amphibia</taxon>
        <taxon>Batrachia</taxon>
        <taxon>Anura</taxon>
        <taxon>Pipoidea</taxon>
        <taxon>Pipidae</taxon>
        <taxon>Xenopodinae</taxon>
        <taxon>Xenopus</taxon>
        <taxon>Silurana</taxon>
    </lineage>
</organism>
<dbReference type="InterPro" id="IPR036047">
    <property type="entry name" value="F-box-like_dom_sf"/>
</dbReference>
<dbReference type="Xenbase" id="XB-GENE-29082971">
    <property type="gene designation" value="LOC100496047"/>
</dbReference>
<reference evidence="6" key="1">
    <citation type="journal article" date="2010" name="Science">
        <title>The genome of the Western clawed frog Xenopus tropicalis.</title>
        <authorList>
            <person name="Hellsten U."/>
            <person name="Harland R.M."/>
            <person name="Gilchrist M.J."/>
            <person name="Hendrix D."/>
            <person name="Jurka J."/>
            <person name="Kapitonov V."/>
            <person name="Ovcharenko I."/>
            <person name="Putnam N.H."/>
            <person name="Shu S."/>
            <person name="Taher L."/>
            <person name="Blitz I.L."/>
            <person name="Blumberg B."/>
            <person name="Dichmann D.S."/>
            <person name="Dubchak I."/>
            <person name="Amaya E."/>
            <person name="Detter J.C."/>
            <person name="Fletcher R."/>
            <person name="Gerhard D.S."/>
            <person name="Goodstein D."/>
            <person name="Graves T."/>
            <person name="Grigoriev I.V."/>
            <person name="Grimwood J."/>
            <person name="Kawashima T."/>
            <person name="Lindquist E."/>
            <person name="Lucas S.M."/>
            <person name="Mead P.E."/>
            <person name="Mitros T."/>
            <person name="Ogino H."/>
            <person name="Ohta Y."/>
            <person name="Poliakov A.V."/>
            <person name="Pollet N."/>
            <person name="Robert J."/>
            <person name="Salamov A."/>
            <person name="Sater A.K."/>
            <person name="Schmutz J."/>
            <person name="Terry A."/>
            <person name="Vize P.D."/>
            <person name="Warren W.C."/>
            <person name="Wells D."/>
            <person name="Wills A."/>
            <person name="Wilson R.K."/>
            <person name="Zimmerman L.B."/>
            <person name="Zorn A.M."/>
            <person name="Grainger R."/>
            <person name="Grammer T."/>
            <person name="Khokha M.K."/>
            <person name="Richardson P.M."/>
            <person name="Rokhsar D.S."/>
        </authorList>
    </citation>
    <scope>NUCLEOTIDE SEQUENCE [LARGE SCALE GENOMIC DNA]</scope>
    <source>
        <strain evidence="6">Nigerian</strain>
    </source>
</reference>
<dbReference type="InterPro" id="IPR020472">
    <property type="entry name" value="WD40_PAC1"/>
</dbReference>
<dbReference type="GeneID" id="100496047"/>
<dbReference type="PROSITE" id="PS00678">
    <property type="entry name" value="WD_REPEATS_1"/>
    <property type="match status" value="2"/>
</dbReference>
<evidence type="ECO:0000256" key="1">
    <source>
        <dbReference type="ARBA" id="ARBA00022574"/>
    </source>
</evidence>
<gene>
    <name evidence="8 9" type="primary">LOC100496047</name>
    <name evidence="6" type="synonym">LOC101734087</name>
</gene>
<keyword evidence="1 4" id="KW-0853">WD repeat</keyword>
<feature type="repeat" description="WD" evidence="4">
    <location>
        <begin position="152"/>
        <end position="191"/>
    </location>
</feature>
<keyword evidence="3" id="KW-0833">Ubl conjugation pathway</keyword>
<dbReference type="RefSeq" id="XP_002944171.3">
    <property type="nucleotide sequence ID" value="XM_002944125.5"/>
</dbReference>
<keyword evidence="7" id="KW-1185">Reference proteome</keyword>
<dbReference type="Ensembl" id="ENSXETT00000106483">
    <property type="protein sequence ID" value="ENSXETP00000109168"/>
    <property type="gene ID" value="ENSXETG00000043749"/>
</dbReference>
<dbReference type="InterPro" id="IPR019775">
    <property type="entry name" value="WD40_repeat_CS"/>
</dbReference>
<evidence type="ECO:0000313" key="8">
    <source>
        <dbReference type="RefSeq" id="XP_002944171.3"/>
    </source>
</evidence>
<keyword evidence="2" id="KW-0677">Repeat</keyword>
<reference evidence="6" key="2">
    <citation type="submission" date="2021-03" db="UniProtKB">
        <authorList>
            <consortium name="Ensembl"/>
        </authorList>
    </citation>
    <scope>IDENTIFICATION</scope>
</reference>
<dbReference type="InterPro" id="IPR036322">
    <property type="entry name" value="WD40_repeat_dom_sf"/>
</dbReference>
<dbReference type="PANTHER" id="PTHR19872:SF9">
    <property type="entry name" value="UBIQUITIN-BINDING SDF UBIQUITIN LIGASE COMPLEX SUBUNIT"/>
    <property type="match status" value="1"/>
</dbReference>
<dbReference type="AGR" id="Xenbase:XB-GENE-29082971"/>
<dbReference type="PROSITE" id="PS50294">
    <property type="entry name" value="WD_REPEATS_REGION"/>
    <property type="match status" value="2"/>
</dbReference>
<dbReference type="Gene3D" id="1.20.1280.50">
    <property type="match status" value="1"/>
</dbReference>
<accession>A0A803JMJ3</accession>
<evidence type="ECO:0000259" key="5">
    <source>
        <dbReference type="PROSITE" id="PS50181"/>
    </source>
</evidence>
<evidence type="ECO:0000256" key="3">
    <source>
        <dbReference type="ARBA" id="ARBA00022786"/>
    </source>
</evidence>
<evidence type="ECO:0000313" key="9">
    <source>
        <dbReference type="Xenbase" id="XB-GENE-29082971"/>
    </source>
</evidence>
<proteinExistence type="predicted"/>
<name>A0A803JMJ3_XENTR</name>
<dbReference type="PROSITE" id="PS50181">
    <property type="entry name" value="FBOX"/>
    <property type="match status" value="1"/>
</dbReference>
<feature type="domain" description="F-box" evidence="5">
    <location>
        <begin position="21"/>
        <end position="61"/>
    </location>
</feature>
<evidence type="ECO:0000313" key="7">
    <source>
        <dbReference type="Proteomes" id="UP000008143"/>
    </source>
</evidence>
<dbReference type="SUPFAM" id="SSF81383">
    <property type="entry name" value="F-box domain"/>
    <property type="match status" value="1"/>
</dbReference>
<dbReference type="SUPFAM" id="SSF50978">
    <property type="entry name" value="WD40 repeat-like"/>
    <property type="match status" value="1"/>
</dbReference>
<dbReference type="GeneTree" id="ENSGT00940000154986"/>
<dbReference type="Gene3D" id="2.130.10.10">
    <property type="entry name" value="YVTN repeat-like/Quinoprotein amine dehydrogenase"/>
    <property type="match status" value="1"/>
</dbReference>
<dbReference type="Proteomes" id="UP000008143">
    <property type="component" value="Chromosome 4"/>
</dbReference>
<evidence type="ECO:0000313" key="6">
    <source>
        <dbReference type="Ensembl" id="ENSXETP00000109168"/>
    </source>
</evidence>
<dbReference type="CDD" id="cd00200">
    <property type="entry name" value="WD40"/>
    <property type="match status" value="1"/>
</dbReference>
<dbReference type="KEGG" id="xtr:100496047"/>
<dbReference type="SMART" id="SM00320">
    <property type="entry name" value="WD40"/>
    <property type="match status" value="4"/>
</dbReference>
<protein>
    <submittedName>
        <fullName evidence="6 8">F-box/WD repeat-containing protein 7</fullName>
    </submittedName>
</protein>
<evidence type="ECO:0000256" key="2">
    <source>
        <dbReference type="ARBA" id="ARBA00022737"/>
    </source>
</evidence>
<dbReference type="AlphaFoldDB" id="A0A803JMJ3"/>
<feature type="repeat" description="WD" evidence="4">
    <location>
        <begin position="192"/>
        <end position="231"/>
    </location>
</feature>
<dbReference type="SMART" id="SM00256">
    <property type="entry name" value="FBOX"/>
    <property type="match status" value="1"/>
</dbReference>
<reference evidence="8" key="3">
    <citation type="submission" date="2025-04" db="UniProtKB">
        <authorList>
            <consortium name="RefSeq"/>
        </authorList>
    </citation>
    <scope>IDENTIFICATION</scope>
    <source>
        <strain evidence="8">Nigerian</strain>
        <tissue evidence="8">Liver and blood</tissue>
    </source>
</reference>
<dbReference type="PANTHER" id="PTHR19872">
    <property type="entry name" value="UBIQUITIN LIGASE SPECIFICITY FACTOR/HREP PROTEIN"/>
    <property type="match status" value="1"/>
</dbReference>
<dbReference type="Pfam" id="PF12937">
    <property type="entry name" value="F-box-like"/>
    <property type="match status" value="1"/>
</dbReference>
<dbReference type="PRINTS" id="PR00320">
    <property type="entry name" value="GPROTEINBRPT"/>
</dbReference>
<dbReference type="InterPro" id="IPR015943">
    <property type="entry name" value="WD40/YVTN_repeat-like_dom_sf"/>
</dbReference>
<dbReference type="Pfam" id="PF00400">
    <property type="entry name" value="WD40"/>
    <property type="match status" value="2"/>
</dbReference>
<dbReference type="InterPro" id="IPR001680">
    <property type="entry name" value="WD40_rpt"/>
</dbReference>
<dbReference type="PROSITE" id="PS50082">
    <property type="entry name" value="WD_REPEATS_2"/>
    <property type="match status" value="2"/>
</dbReference>
<sequence length="435" mass="50199">MGCARQSRMEAGEPQDCTSWLPDELALRILSYLDAKDILQVAQTCQRWRELAEDEGLWQGKCKADGIEEPPQVTRSRAKGLRSGPWRRAYIRQLRIDNNWRRGRFKTIELDIYCDDLIFSHWTFDGKEMVCIGRRKEIKIWSAVTGEHIRTLVGHTDEILTLRMRDHMIVSGSEDRTVKVWNAESGECIHTLGGHTGAVCCVNLHEERIVSGSRDGTIRIWDTETGRCLHVLTLHHQNIVYVQYDGQRVLSVDDYSMVKIWEQKTQSCLLTFPSPIYNIRHLELSGRRLLVVTRNGAITVWDTDTGECIQTVTDLQNYIAAVSVKANMLASYLKDLRATDVENKDNLEILKDSERFRRYMENLRLRRKFETNISGFGPVPLWDMKSNIGIDKITRTNMFVFKFLVSPTKLVCLIVGGYSQQEVLVLDFGKRKKKR</sequence>
<dbReference type="InterPro" id="IPR001810">
    <property type="entry name" value="F-box_dom"/>
</dbReference>
<dbReference type="InterPro" id="IPR051075">
    <property type="entry name" value="SCF_subunit_WD-repeat"/>
</dbReference>
<evidence type="ECO:0000256" key="4">
    <source>
        <dbReference type="PROSITE-ProRule" id="PRU00221"/>
    </source>
</evidence>